<dbReference type="Gene3D" id="3.90.180.10">
    <property type="entry name" value="Medium-chain alcohol dehydrogenases, catalytic domain"/>
    <property type="match status" value="1"/>
</dbReference>
<dbReference type="PATRIC" id="fig|515635.4.peg.471"/>
<protein>
    <submittedName>
        <fullName evidence="3">Alcohol dehydrogenase GroES domain protein</fullName>
    </submittedName>
</protein>
<feature type="domain" description="Enoyl reductase (ER)" evidence="2">
    <location>
        <begin position="12"/>
        <end position="362"/>
    </location>
</feature>
<reference evidence="4" key="1">
    <citation type="journal article" date="2016" name="Front. Microbiol.">
        <title>The complete genome sequence of hyperthermophile Dictyoglomus turgidum DSM 6724 reveals a specialized carbohydrate fermentor.</title>
        <authorList>
            <person name="Brumm P.J."/>
            <person name="Gowda K."/>
            <person name="Robb F.T."/>
            <person name="Mead D.A."/>
        </authorList>
    </citation>
    <scope>NUCLEOTIDE SEQUENCE [LARGE SCALE GENOMIC DNA]</scope>
    <source>
        <strain evidence="4">DSM 6724 / Z-1310</strain>
    </source>
</reference>
<dbReference type="SUPFAM" id="SSF50129">
    <property type="entry name" value="GroES-like"/>
    <property type="match status" value="1"/>
</dbReference>
<dbReference type="RefSeq" id="WP_012582833.1">
    <property type="nucleotide sequence ID" value="NC_011661.1"/>
</dbReference>
<dbReference type="InterPro" id="IPR013149">
    <property type="entry name" value="ADH-like_C"/>
</dbReference>
<dbReference type="Pfam" id="PF08240">
    <property type="entry name" value="ADH_N"/>
    <property type="match status" value="1"/>
</dbReference>
<evidence type="ECO:0000313" key="3">
    <source>
        <dbReference type="EMBL" id="ACK41748.1"/>
    </source>
</evidence>
<dbReference type="InterPro" id="IPR020843">
    <property type="entry name" value="ER"/>
</dbReference>
<evidence type="ECO:0000256" key="1">
    <source>
        <dbReference type="ARBA" id="ARBA00023002"/>
    </source>
</evidence>
<dbReference type="InterPro" id="IPR011032">
    <property type="entry name" value="GroES-like_sf"/>
</dbReference>
<dbReference type="STRING" id="515635.Dtur_0446"/>
<dbReference type="InterPro" id="IPR013154">
    <property type="entry name" value="ADH-like_N"/>
</dbReference>
<proteinExistence type="predicted"/>
<dbReference type="AlphaFoldDB" id="B8E1W5"/>
<evidence type="ECO:0000313" key="4">
    <source>
        <dbReference type="Proteomes" id="UP000007719"/>
    </source>
</evidence>
<dbReference type="InterPro" id="IPR036291">
    <property type="entry name" value="NAD(P)-bd_dom_sf"/>
</dbReference>
<organism evidence="3 4">
    <name type="scientific">Dictyoglomus turgidum (strain DSM 6724 / Z-1310)</name>
    <dbReference type="NCBI Taxonomy" id="515635"/>
    <lineage>
        <taxon>Bacteria</taxon>
        <taxon>Pseudomonadati</taxon>
        <taxon>Dictyoglomota</taxon>
        <taxon>Dictyoglomia</taxon>
        <taxon>Dictyoglomales</taxon>
        <taxon>Dictyoglomaceae</taxon>
        <taxon>Dictyoglomus</taxon>
    </lineage>
</organism>
<evidence type="ECO:0000259" key="2">
    <source>
        <dbReference type="SMART" id="SM00829"/>
    </source>
</evidence>
<dbReference type="SMART" id="SM00829">
    <property type="entry name" value="PKS_ER"/>
    <property type="match status" value="1"/>
</dbReference>
<dbReference type="GO" id="GO:0016491">
    <property type="term" value="F:oxidoreductase activity"/>
    <property type="evidence" value="ECO:0007669"/>
    <property type="project" value="UniProtKB-KW"/>
</dbReference>
<accession>B8E1W5</accession>
<dbReference type="Pfam" id="PF00107">
    <property type="entry name" value="ADH_zinc_N"/>
    <property type="match status" value="1"/>
</dbReference>
<keyword evidence="1" id="KW-0560">Oxidoreductase</keyword>
<keyword evidence="4" id="KW-1185">Reference proteome</keyword>
<sequence length="365" mass="39979">MIMKAKIAVLEGFKKPLVIKHFDIPPLPQGSILVKMVASGICGSDLHMVDGEDPRVPLPIILGHEGVGEIVEINGEKKDLNGDTLKKGDLIIWDRGVVCGECYFCKVLKTPYLCENRKIYGINRSFKDYPYLTGAYAEYIILEKKTEILKLSSKTDPTVLVMAGCSGATAVHAIDSLEDNLLDKTVVVQGGGPLGIFALALSKFQGAKNTILITGSSFRKEIAEKIGVDVVLDRTILKEEERINKILDMTYGKGADVVIEATGTNKAIPEGLRILRKGGTYIVVGVASPQEKVPVDFYDVSSKNITIKGVWVSDAEHFKKAVSFLEKNQDLFAPVVTHKISLDEINHGLDLVRERKAGKVVIEKF</sequence>
<dbReference type="OrthoDB" id="9769198at2"/>
<dbReference type="HOGENOM" id="CLU_026673_11_0_0"/>
<dbReference type="Proteomes" id="UP000007719">
    <property type="component" value="Chromosome"/>
</dbReference>
<dbReference type="EnsemblBacteria" id="ACK41748">
    <property type="protein sequence ID" value="ACK41748"/>
    <property type="gene ID" value="Dtur_0446"/>
</dbReference>
<dbReference type="PANTHER" id="PTHR43401:SF1">
    <property type="entry name" value="ENOYL REDUCTASE (ER) DOMAIN-CONTAINING PROTEIN"/>
    <property type="match status" value="1"/>
</dbReference>
<gene>
    <name evidence="3" type="ordered locus">Dtur_0446</name>
</gene>
<dbReference type="Gene3D" id="3.40.50.720">
    <property type="entry name" value="NAD(P)-binding Rossmann-like Domain"/>
    <property type="match status" value="1"/>
</dbReference>
<dbReference type="KEGG" id="dtu:Dtur_0446"/>
<dbReference type="SUPFAM" id="SSF51735">
    <property type="entry name" value="NAD(P)-binding Rossmann-fold domains"/>
    <property type="match status" value="1"/>
</dbReference>
<dbReference type="PANTHER" id="PTHR43401">
    <property type="entry name" value="L-THREONINE 3-DEHYDROGENASE"/>
    <property type="match status" value="1"/>
</dbReference>
<dbReference type="eggNOG" id="COG1063">
    <property type="taxonomic scope" value="Bacteria"/>
</dbReference>
<name>B8E1W5_DICTD</name>
<dbReference type="CDD" id="cd08231">
    <property type="entry name" value="MDR_TM0436_like"/>
    <property type="match status" value="1"/>
</dbReference>
<dbReference type="InterPro" id="IPR050129">
    <property type="entry name" value="Zn_alcohol_dh"/>
</dbReference>
<dbReference type="InParanoid" id="B8E1W5"/>
<dbReference type="EMBL" id="CP001251">
    <property type="protein sequence ID" value="ACK41748.1"/>
    <property type="molecule type" value="Genomic_DNA"/>
</dbReference>